<dbReference type="Proteomes" id="UP000544413">
    <property type="component" value="Unassembled WGS sequence"/>
</dbReference>
<evidence type="ECO:0000313" key="5">
    <source>
        <dbReference type="Proteomes" id="UP000574104"/>
    </source>
</evidence>
<dbReference type="EMBL" id="JAARPT010000005">
    <property type="protein sequence ID" value="MBC1401881.1"/>
    <property type="molecule type" value="Genomic_DNA"/>
</dbReference>
<protein>
    <submittedName>
        <fullName evidence="2">Uncharacterized protein</fullName>
    </submittedName>
</protein>
<feature type="compositionally biased region" description="Basic residues" evidence="1">
    <location>
        <begin position="1"/>
        <end position="18"/>
    </location>
</feature>
<dbReference type="EMBL" id="JAARSH010000008">
    <property type="protein sequence ID" value="MBC1617032.1"/>
    <property type="molecule type" value="Genomic_DNA"/>
</dbReference>
<gene>
    <name evidence="2" type="ORF">HB836_09705</name>
    <name evidence="3" type="ORF">HB904_12580</name>
</gene>
<evidence type="ECO:0000313" key="2">
    <source>
        <dbReference type="EMBL" id="MBC1401881.1"/>
    </source>
</evidence>
<proteinExistence type="predicted"/>
<dbReference type="Proteomes" id="UP000574104">
    <property type="component" value="Unassembled WGS sequence"/>
</dbReference>
<comment type="caution">
    <text evidence="2">The sequence shown here is derived from an EMBL/GenBank/DDBJ whole genome shotgun (WGS) entry which is preliminary data.</text>
</comment>
<feature type="region of interest" description="Disordered" evidence="1">
    <location>
        <begin position="1"/>
        <end position="29"/>
    </location>
</feature>
<dbReference type="AlphaFoldDB" id="A0A841YN61"/>
<accession>A0A841YN61</accession>
<evidence type="ECO:0000313" key="3">
    <source>
        <dbReference type="EMBL" id="MBC1617032.1"/>
    </source>
</evidence>
<organism evidence="2 4">
    <name type="scientific">Listeria booriae</name>
    <dbReference type="NCBI Taxonomy" id="1552123"/>
    <lineage>
        <taxon>Bacteria</taxon>
        <taxon>Bacillati</taxon>
        <taxon>Bacillota</taxon>
        <taxon>Bacilli</taxon>
        <taxon>Bacillales</taxon>
        <taxon>Listeriaceae</taxon>
        <taxon>Listeria</taxon>
    </lineage>
</organism>
<sequence length="217" mass="25543">MQDQKRKKKQTKKSRKQKKMGELEITTLNETNEQLKQQLAEQTQRADEEKQALKVAQEKLKEQLEEQIHEEISLRAGMKKLEQTNKTQKTTIAQLTQEFANLDAKHQALAEEKQQMQAQLRGEESLMQQVQAAKTELAEHKLQIIALLDSQKEPLEAIQKENEAQQQLIEQQEKALVSVRAERDHFKGRYNQIMKTKIMKWTGKYWLIRKKLRSNNK</sequence>
<reference evidence="4 5" key="1">
    <citation type="submission" date="2020-03" db="EMBL/GenBank/DDBJ databases">
        <title>Soil Listeria distribution.</title>
        <authorList>
            <person name="Liao J."/>
            <person name="Wiedmann M."/>
        </authorList>
    </citation>
    <scope>NUCLEOTIDE SEQUENCE [LARGE SCALE GENOMIC DNA]</scope>
    <source>
        <strain evidence="3 5">FSL L7-1299</strain>
        <strain evidence="2 4">FSL L7-1658</strain>
    </source>
</reference>
<name>A0A841YN61_9LIST</name>
<evidence type="ECO:0000313" key="4">
    <source>
        <dbReference type="Proteomes" id="UP000544413"/>
    </source>
</evidence>
<dbReference type="RefSeq" id="WP_185406121.1">
    <property type="nucleotide sequence ID" value="NZ_JAARPT010000005.1"/>
</dbReference>
<evidence type="ECO:0000256" key="1">
    <source>
        <dbReference type="SAM" id="MobiDB-lite"/>
    </source>
</evidence>